<comment type="caution">
    <text evidence="2">The sequence shown here is derived from an EMBL/GenBank/DDBJ whole genome shotgun (WGS) entry which is preliminary data.</text>
</comment>
<gene>
    <name evidence="2" type="ORF">SteCoe_34647</name>
</gene>
<sequence length="332" mass="38383">MKIHSPSRSKISNSHLNQELLQRNIPDTFDSSSLMNCHEKENLVLPGFFESPSKSQKKSSNQQPLKENTQRTGKSSNLLPKSIIYHQKKLSAQLTRHSSISEMLQQLRQKPKQKIPSNHPQPMKRKKTVSFGNYMEMSSPGTKYDYENLYKNKNQLNSLLESSPKSFHKFYSNIDEKKDIFPYTPSEEKLVSYPVPIQKQEKMGVFNNNNDPGIMKKERISDTSVSTQQNCDINDFSHIGIGNCIKFQYEENDENSALGKNKENNEDSIVGYCKSCQRNLKSEAFCENYQKKGCEEITQWILSWVMSGCMQKEKAFIHKCSLCNRDMYKTNQ</sequence>
<organism evidence="2 3">
    <name type="scientific">Stentor coeruleus</name>
    <dbReference type="NCBI Taxonomy" id="5963"/>
    <lineage>
        <taxon>Eukaryota</taxon>
        <taxon>Sar</taxon>
        <taxon>Alveolata</taxon>
        <taxon>Ciliophora</taxon>
        <taxon>Postciliodesmatophora</taxon>
        <taxon>Heterotrichea</taxon>
        <taxon>Heterotrichida</taxon>
        <taxon>Stentoridae</taxon>
        <taxon>Stentor</taxon>
    </lineage>
</organism>
<dbReference type="Proteomes" id="UP000187209">
    <property type="component" value="Unassembled WGS sequence"/>
</dbReference>
<dbReference type="AlphaFoldDB" id="A0A1R2AU26"/>
<dbReference type="EMBL" id="MPUH01001399">
    <property type="protein sequence ID" value="OMJ68029.1"/>
    <property type="molecule type" value="Genomic_DNA"/>
</dbReference>
<evidence type="ECO:0000313" key="3">
    <source>
        <dbReference type="Proteomes" id="UP000187209"/>
    </source>
</evidence>
<feature type="compositionally biased region" description="Polar residues" evidence="1">
    <location>
        <begin position="65"/>
        <end position="79"/>
    </location>
</feature>
<reference evidence="2 3" key="1">
    <citation type="submission" date="2016-11" db="EMBL/GenBank/DDBJ databases">
        <title>The macronuclear genome of Stentor coeruleus: a giant cell with tiny introns.</title>
        <authorList>
            <person name="Slabodnick M."/>
            <person name="Ruby J.G."/>
            <person name="Reiff S.B."/>
            <person name="Swart E.C."/>
            <person name="Gosai S."/>
            <person name="Prabakaran S."/>
            <person name="Witkowska E."/>
            <person name="Larue G.E."/>
            <person name="Fisher S."/>
            <person name="Freeman R.M."/>
            <person name="Gunawardena J."/>
            <person name="Chu W."/>
            <person name="Stover N.A."/>
            <person name="Gregory B.D."/>
            <person name="Nowacki M."/>
            <person name="Derisi J."/>
            <person name="Roy S.W."/>
            <person name="Marshall W.F."/>
            <person name="Sood P."/>
        </authorList>
    </citation>
    <scope>NUCLEOTIDE SEQUENCE [LARGE SCALE GENOMIC DNA]</scope>
    <source>
        <strain evidence="2">WM001</strain>
    </source>
</reference>
<evidence type="ECO:0000313" key="2">
    <source>
        <dbReference type="EMBL" id="OMJ68029.1"/>
    </source>
</evidence>
<feature type="region of interest" description="Disordered" evidence="1">
    <location>
        <begin position="48"/>
        <end position="79"/>
    </location>
</feature>
<proteinExistence type="predicted"/>
<feature type="compositionally biased region" description="Low complexity" evidence="1">
    <location>
        <begin position="51"/>
        <end position="64"/>
    </location>
</feature>
<evidence type="ECO:0000256" key="1">
    <source>
        <dbReference type="SAM" id="MobiDB-lite"/>
    </source>
</evidence>
<protein>
    <submittedName>
        <fullName evidence="2">Uncharacterized protein</fullName>
    </submittedName>
</protein>
<keyword evidence="3" id="KW-1185">Reference proteome</keyword>
<accession>A0A1R2AU26</accession>
<name>A0A1R2AU26_9CILI</name>